<sequence length="133" mass="15291">MKLTVLDTERTNNFNDADIQGKMAALWQHNMLAVKKASHEGLTVACVYYKYESNYQGDYSVALCKEDSNNGVFDTNKNSWKEYPVDSNDKLGVIHTWQKIWSDEEEHKIDRVYTFDFEQYLPNGAISILVAIG</sequence>
<dbReference type="EMBL" id="CP022474">
    <property type="protein sequence ID" value="ASN60761.1"/>
    <property type="molecule type" value="Genomic_DNA"/>
</dbReference>
<organism evidence="1 2">
    <name type="scientific">Latilactobacillus curvatus</name>
    <name type="common">Lactobacillus curvatus</name>
    <dbReference type="NCBI Taxonomy" id="28038"/>
    <lineage>
        <taxon>Bacteria</taxon>
        <taxon>Bacillati</taxon>
        <taxon>Bacillota</taxon>
        <taxon>Bacilli</taxon>
        <taxon>Lactobacillales</taxon>
        <taxon>Lactobacillaceae</taxon>
        <taxon>Latilactobacillus</taxon>
    </lineage>
</organism>
<dbReference type="RefSeq" id="WP_089557091.1">
    <property type="nucleotide sequence ID" value="NZ_CP022474.1"/>
</dbReference>
<name>A0AAC9UQF1_LATCU</name>
<dbReference type="InterPro" id="IPR011256">
    <property type="entry name" value="Reg_factor_effector_dom_sf"/>
</dbReference>
<protein>
    <submittedName>
        <fullName evidence="1">Transcriptional regulator</fullName>
    </submittedName>
</protein>
<evidence type="ECO:0000313" key="1">
    <source>
        <dbReference type="EMBL" id="ASN60761.1"/>
    </source>
</evidence>
<evidence type="ECO:0000313" key="2">
    <source>
        <dbReference type="Proteomes" id="UP000199749"/>
    </source>
</evidence>
<gene>
    <name evidence="1" type="ORF">CG419_09110</name>
</gene>
<dbReference type="AlphaFoldDB" id="A0AAC9UQF1"/>
<proteinExistence type="predicted"/>
<accession>A0AAC9UQF1</accession>
<reference evidence="1 2" key="1">
    <citation type="submission" date="2017-07" db="EMBL/GenBank/DDBJ databases">
        <title>Lactobacillus curvatus MRS6 whole genome.</title>
        <authorList>
            <person name="Jans C."/>
            <person name="Lagler S."/>
            <person name="Lacroix C."/>
            <person name="Meile L."/>
            <person name="Stevens M.J.A."/>
        </authorList>
    </citation>
    <scope>NUCLEOTIDE SEQUENCE [LARGE SCALE GENOMIC DNA]</scope>
    <source>
        <strain evidence="1 2">MRS6</strain>
    </source>
</reference>
<dbReference type="Gene3D" id="3.20.80.10">
    <property type="entry name" value="Regulatory factor, effector binding domain"/>
    <property type="match status" value="1"/>
</dbReference>
<dbReference type="Proteomes" id="UP000199749">
    <property type="component" value="Chromosome"/>
</dbReference>